<dbReference type="PRINTS" id="PR00139">
    <property type="entry name" value="ASNGLNASE"/>
</dbReference>
<dbReference type="CDD" id="cd08964">
    <property type="entry name" value="L-asparaginase_II"/>
    <property type="match status" value="1"/>
</dbReference>
<organism evidence="7 8">
    <name type="scientific">Paenibacillus albidus</name>
    <dbReference type="NCBI Taxonomy" id="2041023"/>
    <lineage>
        <taxon>Bacteria</taxon>
        <taxon>Bacillati</taxon>
        <taxon>Bacillota</taxon>
        <taxon>Bacilli</taxon>
        <taxon>Bacillales</taxon>
        <taxon>Paenibacillaceae</taxon>
        <taxon>Paenibacillus</taxon>
    </lineage>
</organism>
<feature type="domain" description="Asparaginase/glutaminase C-terminal" evidence="6">
    <location>
        <begin position="263"/>
        <end position="368"/>
    </location>
</feature>
<dbReference type="PIRSF" id="PIRSF500176">
    <property type="entry name" value="L_ASNase"/>
    <property type="match status" value="1"/>
</dbReference>
<protein>
    <submittedName>
        <fullName evidence="7">L-asparaginase 2</fullName>
    </submittedName>
</protein>
<name>A0A917FUX8_9BACL</name>
<dbReference type="Proteomes" id="UP000637643">
    <property type="component" value="Unassembled WGS sequence"/>
</dbReference>
<feature type="chain" id="PRO_5037066415" evidence="4">
    <location>
        <begin position="31"/>
        <end position="380"/>
    </location>
</feature>
<dbReference type="RefSeq" id="WP_189031385.1">
    <property type="nucleotide sequence ID" value="NZ_BMKR01000043.1"/>
</dbReference>
<dbReference type="SUPFAM" id="SSF53774">
    <property type="entry name" value="Glutaminase/Asparaginase"/>
    <property type="match status" value="1"/>
</dbReference>
<dbReference type="Gene3D" id="3.40.50.1170">
    <property type="entry name" value="L-asparaginase, N-terminal domain"/>
    <property type="match status" value="1"/>
</dbReference>
<dbReference type="FunFam" id="3.40.50.1170:FF:000001">
    <property type="entry name" value="L-asparaginase 2"/>
    <property type="match status" value="1"/>
</dbReference>
<dbReference type="PROSITE" id="PS51732">
    <property type="entry name" value="ASN_GLN_ASE_3"/>
    <property type="match status" value="1"/>
</dbReference>
<dbReference type="PANTHER" id="PTHR11707:SF28">
    <property type="entry name" value="60 KDA LYSOPHOSPHOLIPASE"/>
    <property type="match status" value="1"/>
</dbReference>
<dbReference type="GO" id="GO:0004067">
    <property type="term" value="F:asparaginase activity"/>
    <property type="evidence" value="ECO:0007669"/>
    <property type="project" value="UniProtKB-UniRule"/>
</dbReference>
<evidence type="ECO:0000256" key="4">
    <source>
        <dbReference type="SAM" id="SignalP"/>
    </source>
</evidence>
<proteinExistence type="inferred from homology"/>
<dbReference type="InterPro" id="IPR027473">
    <property type="entry name" value="L-asparaginase_C"/>
</dbReference>
<dbReference type="InterPro" id="IPR006034">
    <property type="entry name" value="Asparaginase/glutaminase-like"/>
</dbReference>
<dbReference type="InterPro" id="IPR037152">
    <property type="entry name" value="L-asparaginase_N_sf"/>
</dbReference>
<dbReference type="InterPro" id="IPR004550">
    <property type="entry name" value="AsnASE_II"/>
</dbReference>
<dbReference type="EMBL" id="BMKR01000043">
    <property type="protein sequence ID" value="GGG07574.1"/>
    <property type="molecule type" value="Genomic_DNA"/>
</dbReference>
<dbReference type="SFLD" id="SFLDS00057">
    <property type="entry name" value="Glutaminase/Asparaginase"/>
    <property type="match status" value="1"/>
</dbReference>
<evidence type="ECO:0000256" key="1">
    <source>
        <dbReference type="ARBA" id="ARBA00010518"/>
    </source>
</evidence>
<dbReference type="PIRSF" id="PIRSF001220">
    <property type="entry name" value="L-ASNase_gatD"/>
    <property type="match status" value="1"/>
</dbReference>
<evidence type="ECO:0000256" key="3">
    <source>
        <dbReference type="PIRSR" id="PIRSR001220-1"/>
    </source>
</evidence>
<dbReference type="Pfam" id="PF17763">
    <property type="entry name" value="Asparaginase_C"/>
    <property type="match status" value="1"/>
</dbReference>
<dbReference type="PANTHER" id="PTHR11707">
    <property type="entry name" value="L-ASPARAGINASE"/>
    <property type="match status" value="1"/>
</dbReference>
<feature type="signal peptide" evidence="4">
    <location>
        <begin position="1"/>
        <end position="30"/>
    </location>
</feature>
<dbReference type="AlphaFoldDB" id="A0A917FUX8"/>
<reference evidence="7" key="1">
    <citation type="journal article" date="2014" name="Int. J. Syst. Evol. Microbiol.">
        <title>Complete genome sequence of Corynebacterium casei LMG S-19264T (=DSM 44701T), isolated from a smear-ripened cheese.</title>
        <authorList>
            <consortium name="US DOE Joint Genome Institute (JGI-PGF)"/>
            <person name="Walter F."/>
            <person name="Albersmeier A."/>
            <person name="Kalinowski J."/>
            <person name="Ruckert C."/>
        </authorList>
    </citation>
    <scope>NUCLEOTIDE SEQUENCE</scope>
    <source>
        <strain evidence="7">CGMCC 1.16134</strain>
    </source>
</reference>
<evidence type="ECO:0000313" key="7">
    <source>
        <dbReference type="EMBL" id="GGG07574.1"/>
    </source>
</evidence>
<dbReference type="InterPro" id="IPR036152">
    <property type="entry name" value="Asp/glu_Ase-like_sf"/>
</dbReference>
<keyword evidence="2" id="KW-0378">Hydrolase</keyword>
<evidence type="ECO:0000259" key="5">
    <source>
        <dbReference type="Pfam" id="PF00710"/>
    </source>
</evidence>
<keyword evidence="4" id="KW-0732">Signal</keyword>
<dbReference type="Gene3D" id="3.40.50.40">
    <property type="match status" value="1"/>
</dbReference>
<keyword evidence="8" id="KW-1185">Reference proteome</keyword>
<evidence type="ECO:0000313" key="8">
    <source>
        <dbReference type="Proteomes" id="UP000637643"/>
    </source>
</evidence>
<evidence type="ECO:0000256" key="2">
    <source>
        <dbReference type="ARBA" id="ARBA00022801"/>
    </source>
</evidence>
<dbReference type="GO" id="GO:0006528">
    <property type="term" value="P:asparagine metabolic process"/>
    <property type="evidence" value="ECO:0007669"/>
    <property type="project" value="InterPro"/>
</dbReference>
<reference evidence="7" key="2">
    <citation type="submission" date="2020-09" db="EMBL/GenBank/DDBJ databases">
        <authorList>
            <person name="Sun Q."/>
            <person name="Zhou Y."/>
        </authorList>
    </citation>
    <scope>NUCLEOTIDE SEQUENCE</scope>
    <source>
        <strain evidence="7">CGMCC 1.16134</strain>
    </source>
</reference>
<dbReference type="InterPro" id="IPR040919">
    <property type="entry name" value="Asparaginase_C"/>
</dbReference>
<dbReference type="Pfam" id="PF00710">
    <property type="entry name" value="Asparaginase"/>
    <property type="match status" value="1"/>
</dbReference>
<feature type="domain" description="L-asparaginase N-terminal" evidence="5">
    <location>
        <begin position="42"/>
        <end position="235"/>
    </location>
</feature>
<evidence type="ECO:0000259" key="6">
    <source>
        <dbReference type="Pfam" id="PF17763"/>
    </source>
</evidence>
<dbReference type="SMART" id="SM00870">
    <property type="entry name" value="Asparaginase"/>
    <property type="match status" value="1"/>
</dbReference>
<dbReference type="InterPro" id="IPR027474">
    <property type="entry name" value="L-asparaginase_N"/>
</dbReference>
<comment type="caution">
    <text evidence="7">The sequence shown here is derived from an EMBL/GenBank/DDBJ whole genome shotgun (WGS) entry which is preliminary data.</text>
</comment>
<comment type="similarity">
    <text evidence="1">Belongs to the asparaginase 1 family.</text>
</comment>
<accession>A0A917FUX8</accession>
<sequence>MNVSHKKVISLFAALAIFFTAFLYPSTTHAADATTSGRIIPNVVVVGVGGTITSTSPSRELFQTYGTERVPINDIIQRLQPELSKVANVTSTELSNISSSQTTSKDLYNLTLAIDKQLSSPTVDAVVVTTGTNIMEELAYWTDLTVQSPKPVVFTGSMRQSNTISFDGEGNLLNAIRLAASQKTTYYGTVLMMNDEFFAAREVTKTDALRLDTFGGGRYGALGTVDENRIRAVRAPARVKEATTGKWQTPFNLNTIKPEDLAKVEIIYSYTEASGAPIAALAAEGVQGIVTAGHGAGGISTPQQEARKAAIESGVLFVNATRTGSGAVYDTGAKGIIGAGDLLPQKARILLQLGLTFSKDQEQIRQWFSTIGMPDFDMSK</sequence>
<gene>
    <name evidence="7" type="primary">ansZ</name>
    <name evidence="7" type="ORF">GCM10010912_60260</name>
</gene>
<feature type="active site" description="O-isoaspartyl threonine intermediate" evidence="3">
    <location>
        <position position="51"/>
    </location>
</feature>